<comment type="catalytic activity">
    <reaction evidence="4">
        <text>adenylyl-molybdopterin + molybdate = Mo-molybdopterin + AMP + H(+)</text>
        <dbReference type="Rhea" id="RHEA:35047"/>
        <dbReference type="ChEBI" id="CHEBI:15378"/>
        <dbReference type="ChEBI" id="CHEBI:36264"/>
        <dbReference type="ChEBI" id="CHEBI:62727"/>
        <dbReference type="ChEBI" id="CHEBI:71302"/>
        <dbReference type="ChEBI" id="CHEBI:456215"/>
    </reaction>
</comment>
<keyword evidence="4" id="KW-0460">Magnesium</keyword>
<evidence type="ECO:0000256" key="1">
    <source>
        <dbReference type="ARBA" id="ARBA00007589"/>
    </source>
</evidence>
<dbReference type="AlphaFoldDB" id="A0A6J1PVC4"/>
<dbReference type="GO" id="GO:0072579">
    <property type="term" value="P:glycine receptor clustering"/>
    <property type="evidence" value="ECO:0007669"/>
    <property type="project" value="TreeGrafter"/>
</dbReference>
<comment type="function">
    <text evidence="4">Catalyzes two steps in the biosynthesis of the molybdenum cofactor. In the first step, molybdopterin is adenylated. Subsequently, molybdate is inserted into adenylated molybdopterin and AMP is released.</text>
</comment>
<dbReference type="PANTHER" id="PTHR10192:SF5">
    <property type="entry name" value="GEPHYRIN"/>
    <property type="match status" value="1"/>
</dbReference>
<proteinExistence type="inferred from homology"/>
<keyword evidence="6" id="KW-1185">Reference proteome</keyword>
<dbReference type="Pfam" id="PF03453">
    <property type="entry name" value="MoeA_N"/>
    <property type="match status" value="1"/>
</dbReference>
<organism evidence="6 7">
    <name type="scientific">Temnothorax curvispinosus</name>
    <dbReference type="NCBI Taxonomy" id="300111"/>
    <lineage>
        <taxon>Eukaryota</taxon>
        <taxon>Metazoa</taxon>
        <taxon>Ecdysozoa</taxon>
        <taxon>Arthropoda</taxon>
        <taxon>Hexapoda</taxon>
        <taxon>Insecta</taxon>
        <taxon>Pterygota</taxon>
        <taxon>Neoptera</taxon>
        <taxon>Endopterygota</taxon>
        <taxon>Hymenoptera</taxon>
        <taxon>Apocrita</taxon>
        <taxon>Aculeata</taxon>
        <taxon>Formicoidea</taxon>
        <taxon>Formicidae</taxon>
        <taxon>Myrmicinae</taxon>
        <taxon>Temnothorax</taxon>
    </lineage>
</organism>
<sequence length="676" mass="75905">MSEMAIRAQFVILHQSGTIDSEESEDLLDPRFNVKYEEFFQIIADTPNVEVVDITVVRPVKIIITKKLLSTCTNNKADIIFIIGDVESTEKRYANKAIETVTVDRKKLSTDLINLMTNMEKKLKEITHYKYGIRNKTLFINLSGLNNDKRECFTAILDMLPNMTHLIHENETQRPSLSDIACSFNDEFPKQGKDKDANENLETSSVSLTSSQSSLTENMNHNPNNCHKELFRTIPLEEALDILNQIAQAGMDKINHESVKIKDAYGRVLCENVHLNCCVPPFRTSYKHGYAVSVKDGKGLRRVQEGENRFPPLPLQPGTCVWVNNGAPIPNGATAVVPEKDTKPLKKSPNNDSKYIEILIEPNCGQNIKPIGFDICSKKNNIILKKFTRIGPEEIGLLTACGCKNVTVAKQLSMGVLSIGDNLEEPGEPLKPGFVYDINRITLISLLKHNSYSPLDFGIVNNKCSSIREKIEKALERVDILVTTGSINDKDLLKIILTKYLKAEIHFGNVDIKPGKSTALASCMFNDETKYFLCLSGNPTSAFIAAHMFLLPFVNHLHCDLSAGPVAISVQTNPRNALFLLHHRRRLAWADLEFDDTKKITKASGMDSFSKDKLCNMVCSNALLLLPKRKQGEKLLPETNNTTALLIDYPRKLIKLLPYRLRPNSALKKVQHKYKI</sequence>
<evidence type="ECO:0000256" key="4">
    <source>
        <dbReference type="RuleBase" id="RU365090"/>
    </source>
</evidence>
<comment type="similarity">
    <text evidence="1">In the N-terminal section; belongs to the MoaB/Mog family.</text>
</comment>
<keyword evidence="4" id="KW-0479">Metal-binding</keyword>
<dbReference type="RefSeq" id="XP_024873829.1">
    <property type="nucleotide sequence ID" value="XM_025018061.1"/>
</dbReference>
<feature type="domain" description="MoaB/Mog" evidence="5">
    <location>
        <begin position="415"/>
        <end position="556"/>
    </location>
</feature>
<dbReference type="GeneID" id="112455859"/>
<dbReference type="InterPro" id="IPR005110">
    <property type="entry name" value="MoeA_linker/N"/>
</dbReference>
<dbReference type="InterPro" id="IPR036425">
    <property type="entry name" value="MoaB/Mog-like_dom_sf"/>
</dbReference>
<dbReference type="Gene3D" id="3.90.105.10">
    <property type="entry name" value="Molybdopterin biosynthesis moea protein, domain 2"/>
    <property type="match status" value="1"/>
</dbReference>
<gene>
    <name evidence="7" type="primary">LOC112455859</name>
</gene>
<evidence type="ECO:0000256" key="3">
    <source>
        <dbReference type="ARBA" id="ARBA00012509"/>
    </source>
</evidence>
<dbReference type="GO" id="GO:0005829">
    <property type="term" value="C:cytosol"/>
    <property type="evidence" value="ECO:0007669"/>
    <property type="project" value="TreeGrafter"/>
</dbReference>
<dbReference type="Pfam" id="PF00994">
    <property type="entry name" value="MoCF_biosynth"/>
    <property type="match status" value="1"/>
</dbReference>
<evidence type="ECO:0000313" key="6">
    <source>
        <dbReference type="Proteomes" id="UP000504618"/>
    </source>
</evidence>
<dbReference type="EC" id="2.7.7.75" evidence="3"/>
<reference evidence="7" key="1">
    <citation type="submission" date="2025-08" db="UniProtKB">
        <authorList>
            <consortium name="RefSeq"/>
        </authorList>
    </citation>
    <scope>IDENTIFICATION</scope>
    <source>
        <tissue evidence="7">Whole body</tissue>
    </source>
</reference>
<dbReference type="InterPro" id="IPR036135">
    <property type="entry name" value="MoeA_linker/N_sf"/>
</dbReference>
<dbReference type="GO" id="GO:0098970">
    <property type="term" value="P:postsynaptic neurotransmitter receptor diffusion trapping"/>
    <property type="evidence" value="ECO:0007669"/>
    <property type="project" value="TreeGrafter"/>
</dbReference>
<evidence type="ECO:0000259" key="5">
    <source>
        <dbReference type="SMART" id="SM00852"/>
    </source>
</evidence>
<dbReference type="PANTHER" id="PTHR10192">
    <property type="entry name" value="MOLYBDOPTERIN BIOSYNTHESIS PROTEIN"/>
    <property type="match status" value="1"/>
</dbReference>
<dbReference type="OrthoDB" id="4349954at2759"/>
<dbReference type="UniPathway" id="UPA00344"/>
<dbReference type="GO" id="GO:0097112">
    <property type="term" value="P:gamma-aminobutyric acid receptor clustering"/>
    <property type="evidence" value="ECO:0007669"/>
    <property type="project" value="TreeGrafter"/>
</dbReference>
<keyword evidence="4" id="KW-0808">Transferase</keyword>
<comment type="catalytic activity">
    <reaction evidence="4">
        <text>molybdopterin + ATP + H(+) = adenylyl-molybdopterin + diphosphate</text>
        <dbReference type="Rhea" id="RHEA:31331"/>
        <dbReference type="ChEBI" id="CHEBI:15378"/>
        <dbReference type="ChEBI" id="CHEBI:30616"/>
        <dbReference type="ChEBI" id="CHEBI:33019"/>
        <dbReference type="ChEBI" id="CHEBI:58698"/>
        <dbReference type="ChEBI" id="CHEBI:62727"/>
    </reaction>
</comment>
<dbReference type="SUPFAM" id="SSF63882">
    <property type="entry name" value="MoeA N-terminal region -like"/>
    <property type="match status" value="1"/>
</dbReference>
<dbReference type="GO" id="GO:0005524">
    <property type="term" value="F:ATP binding"/>
    <property type="evidence" value="ECO:0007669"/>
    <property type="project" value="UniProtKB-UniRule"/>
</dbReference>
<dbReference type="Gene3D" id="3.40.980.10">
    <property type="entry name" value="MoaB/Mog-like domain"/>
    <property type="match status" value="2"/>
</dbReference>
<protein>
    <recommendedName>
        <fullName evidence="3">molybdopterin adenylyltransferase</fullName>
        <ecNumber evidence="3">2.7.7.75</ecNumber>
    </recommendedName>
</protein>
<dbReference type="GO" id="GO:0007529">
    <property type="term" value="P:establishment of synaptic specificity at neuromuscular junction"/>
    <property type="evidence" value="ECO:0007669"/>
    <property type="project" value="TreeGrafter"/>
</dbReference>
<dbReference type="GO" id="GO:0006777">
    <property type="term" value="P:Mo-molybdopterin cofactor biosynthetic process"/>
    <property type="evidence" value="ECO:0007669"/>
    <property type="project" value="UniProtKB-UniRule"/>
</dbReference>
<keyword evidence="4" id="KW-0500">Molybdenum</keyword>
<comment type="similarity">
    <text evidence="4">Belongs to the MoeA family.</text>
</comment>
<name>A0A6J1PVC4_9HYME</name>
<dbReference type="GO" id="GO:0061598">
    <property type="term" value="F:molybdopterin adenylyltransferase activity"/>
    <property type="evidence" value="ECO:0007669"/>
    <property type="project" value="UniProtKB-UniRule"/>
</dbReference>
<comment type="pathway">
    <text evidence="4">Cofactor biosynthesis; molybdopterin biosynthesis.</text>
</comment>
<accession>A0A6J1PVC4</accession>
<dbReference type="Gene3D" id="2.170.190.11">
    <property type="entry name" value="Molybdopterin biosynthesis moea protein, domain 3"/>
    <property type="match status" value="1"/>
</dbReference>
<dbReference type="GO" id="GO:0099634">
    <property type="term" value="C:postsynaptic specialization membrane"/>
    <property type="evidence" value="ECO:0007669"/>
    <property type="project" value="GOC"/>
</dbReference>
<dbReference type="SUPFAM" id="SSF53218">
    <property type="entry name" value="Molybdenum cofactor biosynthesis proteins"/>
    <property type="match status" value="2"/>
</dbReference>
<keyword evidence="4" id="KW-0501">Molybdenum cofactor biosynthesis</keyword>
<comment type="similarity">
    <text evidence="2">In the C-terminal section; belongs to the MoeA family.</text>
</comment>
<dbReference type="GO" id="GO:0030425">
    <property type="term" value="C:dendrite"/>
    <property type="evidence" value="ECO:0007669"/>
    <property type="project" value="TreeGrafter"/>
</dbReference>
<dbReference type="SMART" id="SM00852">
    <property type="entry name" value="MoCF_biosynth"/>
    <property type="match status" value="1"/>
</dbReference>
<comment type="cofactor">
    <cofactor evidence="4">
        <name>Mg(2+)</name>
        <dbReference type="ChEBI" id="CHEBI:18420"/>
    </cofactor>
</comment>
<evidence type="ECO:0000256" key="2">
    <source>
        <dbReference type="ARBA" id="ARBA00008339"/>
    </source>
</evidence>
<dbReference type="GO" id="GO:0046872">
    <property type="term" value="F:metal ion binding"/>
    <property type="evidence" value="ECO:0007669"/>
    <property type="project" value="UniProtKB-UniRule"/>
</dbReference>
<dbReference type="Proteomes" id="UP000504618">
    <property type="component" value="Unplaced"/>
</dbReference>
<dbReference type="InterPro" id="IPR001453">
    <property type="entry name" value="MoaB/Mog_dom"/>
</dbReference>
<evidence type="ECO:0000313" key="7">
    <source>
        <dbReference type="RefSeq" id="XP_024873829.1"/>
    </source>
</evidence>
<dbReference type="CDD" id="cd00887">
    <property type="entry name" value="MoeA"/>
    <property type="match status" value="1"/>
</dbReference>
<dbReference type="InterPro" id="IPR038987">
    <property type="entry name" value="MoeA-like"/>
</dbReference>
<dbReference type="GO" id="GO:0061599">
    <property type="term" value="F:molybdopterin molybdotransferase activity"/>
    <property type="evidence" value="ECO:0007669"/>
    <property type="project" value="UniProtKB-UniRule"/>
</dbReference>